<dbReference type="AlphaFoldDB" id="A0A0G4EWI9"/>
<proteinExistence type="predicted"/>
<feature type="transmembrane region" description="Helical" evidence="2">
    <location>
        <begin position="27"/>
        <end position="46"/>
    </location>
</feature>
<accession>A0A0G4EWI9</accession>
<keyword evidence="2" id="KW-0472">Membrane</keyword>
<evidence type="ECO:0000313" key="3">
    <source>
        <dbReference type="EMBL" id="CEM03332.1"/>
    </source>
</evidence>
<evidence type="ECO:0000256" key="2">
    <source>
        <dbReference type="SAM" id="Phobius"/>
    </source>
</evidence>
<name>A0A0G4EWI9_VITBC</name>
<evidence type="ECO:0000313" key="4">
    <source>
        <dbReference type="Proteomes" id="UP000041254"/>
    </source>
</evidence>
<keyword evidence="2" id="KW-1133">Transmembrane helix</keyword>
<keyword evidence="4" id="KW-1185">Reference proteome</keyword>
<dbReference type="VEuPathDB" id="CryptoDB:Vbra_2450"/>
<dbReference type="Proteomes" id="UP000041254">
    <property type="component" value="Unassembled WGS sequence"/>
</dbReference>
<keyword evidence="2" id="KW-0812">Transmembrane</keyword>
<protein>
    <submittedName>
        <fullName evidence="3">Uncharacterized protein</fullName>
    </submittedName>
</protein>
<gene>
    <name evidence="3" type="ORF">Vbra_2450</name>
</gene>
<dbReference type="InParanoid" id="A0A0G4EWI9"/>
<organism evidence="3 4">
    <name type="scientific">Vitrella brassicaformis (strain CCMP3155)</name>
    <dbReference type="NCBI Taxonomy" id="1169540"/>
    <lineage>
        <taxon>Eukaryota</taxon>
        <taxon>Sar</taxon>
        <taxon>Alveolata</taxon>
        <taxon>Colpodellida</taxon>
        <taxon>Vitrellaceae</taxon>
        <taxon>Vitrella</taxon>
    </lineage>
</organism>
<dbReference type="EMBL" id="CDMY01000338">
    <property type="protein sequence ID" value="CEM03332.1"/>
    <property type="molecule type" value="Genomic_DNA"/>
</dbReference>
<evidence type="ECO:0000256" key="1">
    <source>
        <dbReference type="SAM" id="MobiDB-lite"/>
    </source>
</evidence>
<feature type="region of interest" description="Disordered" evidence="1">
    <location>
        <begin position="120"/>
        <end position="168"/>
    </location>
</feature>
<feature type="compositionally biased region" description="Basic and acidic residues" evidence="1">
    <location>
        <begin position="151"/>
        <end position="168"/>
    </location>
</feature>
<reference evidence="3 4" key="1">
    <citation type="submission" date="2014-11" db="EMBL/GenBank/DDBJ databases">
        <authorList>
            <person name="Zhu J."/>
            <person name="Qi W."/>
            <person name="Song R."/>
        </authorList>
    </citation>
    <scope>NUCLEOTIDE SEQUENCE [LARGE SCALE GENOMIC DNA]</scope>
</reference>
<sequence>MRLYGALYSLWFWTYRTLSFLCQPSTFLIAALLYFTYGWLFCYLNVRQKKPKGRVIRRAMPRYSKKADNKEEPPGNWWDGCAPLKDFLAQERNKYGASAKDHHLTRSFLLGQIKDREMIEAQSRPKKPSSGGPQEAEGNAAAKPRAYHTFSDAHKATGGHTKDKAKTT</sequence>